<dbReference type="RefSeq" id="WP_122198623.1">
    <property type="nucleotide sequence ID" value="NZ_JBHSKC010000021.1"/>
</dbReference>
<dbReference type="OrthoDB" id="4318733at2"/>
<comment type="caution">
    <text evidence="3">The sequence shown here is derived from an EMBL/GenBank/DDBJ whole genome shotgun (WGS) entry which is preliminary data.</text>
</comment>
<keyword evidence="2" id="KW-0732">Signal</keyword>
<evidence type="ECO:0000256" key="1">
    <source>
        <dbReference type="SAM" id="MobiDB-lite"/>
    </source>
</evidence>
<sequence>MRKILLTGVTAALALSLTACNFNASGKVEAAPGSTGPGSTASAPSETGPTSGTPTRTPRASTPGSHGSQPGPASKPCDANLSPIRQGACQITSKWGRLRYLAPGKYTVGDTAFFTTQDTVLVVASGTCPDGTSSGPNMHCSLDGIDKWVQAAPHNATVHFNGGNATKIQETQ</sequence>
<accession>A0A3M2LMG1</accession>
<evidence type="ECO:0000256" key="2">
    <source>
        <dbReference type="SAM" id="SignalP"/>
    </source>
</evidence>
<keyword evidence="4" id="KW-1185">Reference proteome</keyword>
<gene>
    <name evidence="3" type="ORF">EBO15_34265</name>
</gene>
<feature type="signal peptide" evidence="2">
    <location>
        <begin position="1"/>
        <end position="24"/>
    </location>
</feature>
<proteinExistence type="predicted"/>
<protein>
    <submittedName>
        <fullName evidence="3">Uncharacterized protein</fullName>
    </submittedName>
</protein>
<feature type="region of interest" description="Disordered" evidence="1">
    <location>
        <begin position="29"/>
        <end position="80"/>
    </location>
</feature>
<feature type="chain" id="PRO_5039326325" evidence="2">
    <location>
        <begin position="25"/>
        <end position="172"/>
    </location>
</feature>
<organism evidence="3 4">
    <name type="scientific">Actinomadura harenae</name>
    <dbReference type="NCBI Taxonomy" id="2483351"/>
    <lineage>
        <taxon>Bacteria</taxon>
        <taxon>Bacillati</taxon>
        <taxon>Actinomycetota</taxon>
        <taxon>Actinomycetes</taxon>
        <taxon>Streptosporangiales</taxon>
        <taxon>Thermomonosporaceae</taxon>
        <taxon>Actinomadura</taxon>
    </lineage>
</organism>
<dbReference type="PROSITE" id="PS51257">
    <property type="entry name" value="PROKAR_LIPOPROTEIN"/>
    <property type="match status" value="1"/>
</dbReference>
<evidence type="ECO:0000313" key="4">
    <source>
        <dbReference type="Proteomes" id="UP000282674"/>
    </source>
</evidence>
<feature type="compositionally biased region" description="Low complexity" evidence="1">
    <location>
        <begin position="42"/>
        <end position="65"/>
    </location>
</feature>
<dbReference type="AlphaFoldDB" id="A0A3M2LMG1"/>
<reference evidence="3 4" key="1">
    <citation type="submission" date="2018-10" db="EMBL/GenBank/DDBJ databases">
        <title>Isolation from soil.</title>
        <authorList>
            <person name="Hu J."/>
        </authorList>
    </citation>
    <scope>NUCLEOTIDE SEQUENCE [LARGE SCALE GENOMIC DNA]</scope>
    <source>
        <strain evidence="3 4">NEAU-Ht49</strain>
    </source>
</reference>
<evidence type="ECO:0000313" key="3">
    <source>
        <dbReference type="EMBL" id="RMI38010.1"/>
    </source>
</evidence>
<dbReference type="EMBL" id="RFFG01000094">
    <property type="protein sequence ID" value="RMI38010.1"/>
    <property type="molecule type" value="Genomic_DNA"/>
</dbReference>
<dbReference type="Proteomes" id="UP000282674">
    <property type="component" value="Unassembled WGS sequence"/>
</dbReference>
<name>A0A3M2LMG1_9ACTN</name>